<reference evidence="2" key="1">
    <citation type="submission" date="2016-01" db="EMBL/GenBank/DDBJ databases">
        <title>Draft genome of Chromobacterium sp. F49.</title>
        <authorList>
            <person name="Hong K.W."/>
        </authorList>
    </citation>
    <scope>NUCLEOTIDE SEQUENCE [LARGE SCALE GENOMIC DNA]</scope>
    <source>
        <strain evidence="2">P7IIIA</strain>
    </source>
</reference>
<evidence type="ECO:0000313" key="1">
    <source>
        <dbReference type="EMBL" id="KZE67945.1"/>
    </source>
</evidence>
<dbReference type="OrthoDB" id="2966216at2"/>
<dbReference type="Gene3D" id="1.10.10.10">
    <property type="entry name" value="Winged helix-like DNA-binding domain superfamily/Winged helix DNA-binding domain"/>
    <property type="match status" value="1"/>
</dbReference>
<organism evidence="1 2">
    <name type="scientific">Fictibacillus phosphorivorans</name>
    <dbReference type="NCBI Taxonomy" id="1221500"/>
    <lineage>
        <taxon>Bacteria</taxon>
        <taxon>Bacillati</taxon>
        <taxon>Bacillota</taxon>
        <taxon>Bacilli</taxon>
        <taxon>Bacillales</taxon>
        <taxon>Fictibacillaceae</taxon>
        <taxon>Fictibacillus</taxon>
    </lineage>
</organism>
<name>A0A165NWD4_9BACL</name>
<protein>
    <recommendedName>
        <fullName evidence="3">DnaA N-terminal domain-containing protein</fullName>
    </recommendedName>
</protein>
<proteinExistence type="predicted"/>
<comment type="caution">
    <text evidence="1">The sequence shown here is derived from an EMBL/GenBank/DDBJ whole genome shotgun (WGS) entry which is preliminary data.</text>
</comment>
<evidence type="ECO:0000313" key="2">
    <source>
        <dbReference type="Proteomes" id="UP000076567"/>
    </source>
</evidence>
<evidence type="ECO:0008006" key="3">
    <source>
        <dbReference type="Google" id="ProtNLM"/>
    </source>
</evidence>
<dbReference type="EMBL" id="LRFC01000006">
    <property type="protein sequence ID" value="KZE67945.1"/>
    <property type="molecule type" value="Genomic_DNA"/>
</dbReference>
<accession>A0A165NWD4</accession>
<dbReference type="AlphaFoldDB" id="A0A165NWD4"/>
<dbReference type="Proteomes" id="UP000076567">
    <property type="component" value="Unassembled WGS sequence"/>
</dbReference>
<sequence length="339" mass="40519">MTKFTYYRYTKEIADSKPVTRKRKVKNPTTGELEYVLQTYERKIKKTLEFSEEDVKKFTLENTGQLLPATQIGHTQMNNYFLDFWGAILGHGPVAVFTHLLRHAYQKDWCDPSLELIEQKMDIKRDALNGYLDILENHGFIFRFWRKKKDDKDKDTSIFFKLRRTIPLLTESLLLSLKENKPKLYTKHNEYLEQLNESHEVELNAKDEYEAIYKDFEQRGIPMKTQALKKAEKDAETFDDLFNLRIEQVETSEDENNLWITINNHLQERISKPSYEMYFKGSKLKFEGMYAVIYIRHEFMQQSFEDIVRTLIGPFINNEFDEMVYEIFFQPVIRLGDMK</sequence>
<gene>
    <name evidence="1" type="ORF">AWM68_17385</name>
</gene>
<keyword evidence="2" id="KW-1185">Reference proteome</keyword>
<dbReference type="InterPro" id="IPR036388">
    <property type="entry name" value="WH-like_DNA-bd_sf"/>
</dbReference>
<dbReference type="RefSeq" id="WP_066238341.1">
    <property type="nucleotide sequence ID" value="NZ_LRFC01000006.1"/>
</dbReference>